<name>A0A846YPH3_9NOCA</name>
<sequence>MTDSFAMFAAELGKAVKAGCAPTGFTVVLRGYSWADSEPTRPRERRLIVSDLSTDELTALAAGSVTALDKVITRAFHARNSPPDFTYEGTRAFSFQTC</sequence>
<dbReference type="EMBL" id="JAAXOT010000014">
    <property type="protein sequence ID" value="NKY59228.1"/>
    <property type="molecule type" value="Genomic_DNA"/>
</dbReference>
<accession>A0A846YPH3</accession>
<evidence type="ECO:0000313" key="2">
    <source>
        <dbReference type="Proteomes" id="UP000570678"/>
    </source>
</evidence>
<keyword evidence="2" id="KW-1185">Reference proteome</keyword>
<dbReference type="Proteomes" id="UP000570678">
    <property type="component" value="Unassembled WGS sequence"/>
</dbReference>
<dbReference type="AlphaFoldDB" id="A0A846YPH3"/>
<reference evidence="1 2" key="1">
    <citation type="submission" date="2020-04" db="EMBL/GenBank/DDBJ databases">
        <title>MicrobeNet Type strains.</title>
        <authorList>
            <person name="Nicholson A.C."/>
        </authorList>
    </citation>
    <scope>NUCLEOTIDE SEQUENCE [LARGE SCALE GENOMIC DNA]</scope>
    <source>
        <strain evidence="1 2">JCM 3332</strain>
    </source>
</reference>
<dbReference type="RefSeq" id="WP_157116447.1">
    <property type="nucleotide sequence ID" value="NZ_JAAXOT010000014.1"/>
</dbReference>
<evidence type="ECO:0000313" key="1">
    <source>
        <dbReference type="EMBL" id="NKY59228.1"/>
    </source>
</evidence>
<gene>
    <name evidence="1" type="ORF">HGA15_24350</name>
</gene>
<comment type="caution">
    <text evidence="1">The sequence shown here is derived from an EMBL/GenBank/DDBJ whole genome shotgun (WGS) entry which is preliminary data.</text>
</comment>
<organism evidence="1 2">
    <name type="scientific">Nocardia flavorosea</name>
    <dbReference type="NCBI Taxonomy" id="53429"/>
    <lineage>
        <taxon>Bacteria</taxon>
        <taxon>Bacillati</taxon>
        <taxon>Actinomycetota</taxon>
        <taxon>Actinomycetes</taxon>
        <taxon>Mycobacteriales</taxon>
        <taxon>Nocardiaceae</taxon>
        <taxon>Nocardia</taxon>
    </lineage>
</organism>
<proteinExistence type="predicted"/>
<protein>
    <submittedName>
        <fullName evidence="1">Uncharacterized protein</fullName>
    </submittedName>
</protein>